<feature type="compositionally biased region" description="Basic and acidic residues" evidence="1">
    <location>
        <begin position="302"/>
        <end position="320"/>
    </location>
</feature>
<sequence length="381" mass="43471">MSAIDCLRGMADTLAQTDVTIDYAEVGPSTLLPNPNKTVDEFQTWLDEKRQNATWQDDEATKTYPLQHNWSKRKARRNFARAKDVDRHFWNRYGEFTTVLITRTADENDAPLLEQTEALTPKSYYQSRYRLLKRLSEDYAAVEVRAPKYDLPNAERTVRTHIHTAVWLPGHVEPEAFDLLKDKHMATVPGATDCHISVRHHSPDTYPTRRERSGKDATRGATTALPYEVAAENQPLMNVETDAADLHDTRSLEWCATLSAGDDDTHETAGMGYWKELGGFGEYADRVEDSLKRKTERDYHRSLDYPYRSERYETNQSHELDEPEPTTHGISQDARDSLIRAISQLAQVPTPDRRLETPDIVSFRASKGIVPVSANSRFSES</sequence>
<evidence type="ECO:0008006" key="4">
    <source>
        <dbReference type="Google" id="ProtNLM"/>
    </source>
</evidence>
<reference evidence="2 3" key="1">
    <citation type="submission" date="2020-02" db="EMBL/GenBank/DDBJ databases">
        <title>Whole genome sequence of Halogeometricum borinquense strain wsp4.</title>
        <authorList>
            <person name="Verma D.K."/>
            <person name="Gopal K."/>
            <person name="Prasad E.S."/>
        </authorList>
    </citation>
    <scope>NUCLEOTIDE SEQUENCE [LARGE SCALE GENOMIC DNA]</scope>
    <source>
        <strain evidence="3">wsp4</strain>
    </source>
</reference>
<dbReference type="Pfam" id="PF07232">
    <property type="entry name" value="DUF1424"/>
    <property type="match status" value="1"/>
</dbReference>
<organism evidence="2 3">
    <name type="scientific">Halogeometricum borinquense</name>
    <dbReference type="NCBI Taxonomy" id="60847"/>
    <lineage>
        <taxon>Archaea</taxon>
        <taxon>Methanobacteriati</taxon>
        <taxon>Methanobacteriota</taxon>
        <taxon>Stenosarchaea group</taxon>
        <taxon>Halobacteria</taxon>
        <taxon>Halobacteriales</taxon>
        <taxon>Haloferacaceae</taxon>
        <taxon>Halogeometricum</taxon>
    </lineage>
</organism>
<accession>A0A6C0UEA4</accession>
<protein>
    <recommendedName>
        <fullName evidence="4">Replication protein</fullName>
    </recommendedName>
</protein>
<name>A0A6C0UEA4_9EURY</name>
<evidence type="ECO:0000256" key="1">
    <source>
        <dbReference type="SAM" id="MobiDB-lite"/>
    </source>
</evidence>
<evidence type="ECO:0000313" key="3">
    <source>
        <dbReference type="Proteomes" id="UP000465846"/>
    </source>
</evidence>
<feature type="region of interest" description="Disordered" evidence="1">
    <location>
        <begin position="302"/>
        <end position="331"/>
    </location>
</feature>
<feature type="region of interest" description="Disordered" evidence="1">
    <location>
        <begin position="198"/>
        <end position="219"/>
    </location>
</feature>
<dbReference type="GeneID" id="44078499"/>
<proteinExistence type="predicted"/>
<gene>
    <name evidence="2" type="ORF">G3I44_03820</name>
</gene>
<feature type="compositionally biased region" description="Basic and acidic residues" evidence="1">
    <location>
        <begin position="201"/>
        <end position="218"/>
    </location>
</feature>
<dbReference type="EMBL" id="CP048739">
    <property type="protein sequence ID" value="QIB73487.1"/>
    <property type="molecule type" value="Genomic_DNA"/>
</dbReference>
<evidence type="ECO:0000313" key="2">
    <source>
        <dbReference type="EMBL" id="QIB73487.1"/>
    </source>
</evidence>
<dbReference type="Proteomes" id="UP000465846">
    <property type="component" value="Chromosome"/>
</dbReference>
<dbReference type="AlphaFoldDB" id="A0A6C0UEA4"/>
<dbReference type="RefSeq" id="WP_163485545.1">
    <property type="nucleotide sequence ID" value="NZ_CP048739.1"/>
</dbReference>
<dbReference type="InterPro" id="IPR009870">
    <property type="entry name" value="DUF1424"/>
</dbReference>